<dbReference type="SUPFAM" id="SSF51735">
    <property type="entry name" value="NAD(P)-binding Rossmann-fold domains"/>
    <property type="match status" value="1"/>
</dbReference>
<comment type="caution">
    <text evidence="1">The sequence shown here is derived from an EMBL/GenBank/DDBJ whole genome shotgun (WGS) entry which is preliminary data.</text>
</comment>
<evidence type="ECO:0000313" key="1">
    <source>
        <dbReference type="EMBL" id="PJF48438.1"/>
    </source>
</evidence>
<dbReference type="Proteomes" id="UP000230790">
    <property type="component" value="Unassembled WGS sequence"/>
</dbReference>
<dbReference type="NCBIfam" id="NF005603">
    <property type="entry name" value="PRK07340.1"/>
    <property type="match status" value="1"/>
</dbReference>
<accession>A0A2M8QF99</accession>
<dbReference type="Pfam" id="PF02423">
    <property type="entry name" value="OCD_Mu_crystall"/>
    <property type="match status" value="1"/>
</dbReference>
<dbReference type="PIRSF" id="PIRSF001439">
    <property type="entry name" value="CryM"/>
    <property type="match status" value="1"/>
</dbReference>
<evidence type="ECO:0000313" key="2">
    <source>
        <dbReference type="Proteomes" id="UP000230790"/>
    </source>
</evidence>
<dbReference type="InterPro" id="IPR003462">
    <property type="entry name" value="ODC_Mu_crystall"/>
</dbReference>
<name>A0A2M8QF99_9CHLR</name>
<dbReference type="InterPro" id="IPR036291">
    <property type="entry name" value="NAD(P)-bd_dom_sf"/>
</dbReference>
<dbReference type="GO" id="GO:0005737">
    <property type="term" value="C:cytoplasm"/>
    <property type="evidence" value="ECO:0007669"/>
    <property type="project" value="TreeGrafter"/>
</dbReference>
<reference evidence="1 2" key="1">
    <citation type="submission" date="2017-11" db="EMBL/GenBank/DDBJ databases">
        <title>Evolution of Phototrophy in the Chloroflexi Phylum Driven by Horizontal Gene Transfer.</title>
        <authorList>
            <person name="Ward L.M."/>
            <person name="Hemp J."/>
            <person name="Shih P.M."/>
            <person name="Mcglynn S.E."/>
            <person name="Fischer W."/>
        </authorList>
    </citation>
    <scope>NUCLEOTIDE SEQUENCE [LARGE SCALE GENOMIC DNA]</scope>
    <source>
        <strain evidence="1">JP3_7</strain>
    </source>
</reference>
<organism evidence="1 2">
    <name type="scientific">Candidatus Thermofonsia Clade 3 bacterium</name>
    <dbReference type="NCBI Taxonomy" id="2364212"/>
    <lineage>
        <taxon>Bacteria</taxon>
        <taxon>Bacillati</taxon>
        <taxon>Chloroflexota</taxon>
        <taxon>Candidatus Thermofontia</taxon>
        <taxon>Candidatus Thermofonsia Clade 3</taxon>
    </lineage>
</organism>
<gene>
    <name evidence="1" type="ORF">CUN48_03710</name>
</gene>
<dbReference type="PANTHER" id="PTHR13812:SF19">
    <property type="entry name" value="KETIMINE REDUCTASE MU-CRYSTALLIN"/>
    <property type="match status" value="1"/>
</dbReference>
<dbReference type="EMBL" id="PGTN01000015">
    <property type="protein sequence ID" value="PJF48438.1"/>
    <property type="molecule type" value="Genomic_DNA"/>
</dbReference>
<dbReference type="Gene3D" id="3.30.1780.10">
    <property type="entry name" value="ornithine cyclodeaminase, domain 1"/>
    <property type="match status" value="1"/>
</dbReference>
<sequence length="315" mass="33226">MRIFDFATTHQLLPYLELADELRAVLRDKHAGITIAPQRLTLPIGDSGMLFVMPAADQDIAITKLVTAHLRNTERGLPSIHGEVIVMNAHTGERLMLLDGQAVTARRTAALSLLAAQMLASEEAKRGALLIVGAGAQGKAHLEALGQWLPANDVFIFSRAFADAEALAHHGRMMGINAQAIGTVGDMLPACGIIVTATTSRQPVIEDRVRDDALVIAVGAYSAEMAELPASLARRARIFTDTLEGARAEAGDLIQAGVDWSCVTPLEAVVAGTPPTISAGATPPSPIIFKSVGHALWDLAAARLAARKLPPPSAK</sequence>
<dbReference type="AlphaFoldDB" id="A0A2M8QF99"/>
<protein>
    <submittedName>
        <fullName evidence="1">Ornithine cyclodeaminase</fullName>
    </submittedName>
</protein>
<dbReference type="InterPro" id="IPR023401">
    <property type="entry name" value="ODC_N"/>
</dbReference>
<dbReference type="Gene3D" id="3.40.50.720">
    <property type="entry name" value="NAD(P)-binding Rossmann-like Domain"/>
    <property type="match status" value="1"/>
</dbReference>
<proteinExistence type="predicted"/>
<dbReference type="PANTHER" id="PTHR13812">
    <property type="entry name" value="KETIMINE REDUCTASE MU-CRYSTALLIN"/>
    <property type="match status" value="1"/>
</dbReference>